<evidence type="ECO:0000259" key="1">
    <source>
        <dbReference type="Pfam" id="PF00144"/>
    </source>
</evidence>
<dbReference type="SUPFAM" id="SSF56601">
    <property type="entry name" value="beta-lactamase/transpeptidase-like"/>
    <property type="match status" value="1"/>
</dbReference>
<dbReference type="Pfam" id="PF00144">
    <property type="entry name" value="Beta-lactamase"/>
    <property type="match status" value="1"/>
</dbReference>
<dbReference type="RefSeq" id="WP_066468967.1">
    <property type="nucleotide sequence ID" value="NZ_CBCRUZ010000009.1"/>
</dbReference>
<proteinExistence type="predicted"/>
<name>A0ABX8SEY7_9ACTN</name>
<evidence type="ECO:0000313" key="3">
    <source>
        <dbReference type="Proteomes" id="UP000887023"/>
    </source>
</evidence>
<gene>
    <name evidence="2" type="ORF">KV203_06385</name>
</gene>
<dbReference type="PANTHER" id="PTHR43283">
    <property type="entry name" value="BETA-LACTAMASE-RELATED"/>
    <property type="match status" value="1"/>
</dbReference>
<keyword evidence="3" id="KW-1185">Reference proteome</keyword>
<reference evidence="2" key="1">
    <citation type="submission" date="2021-07" db="EMBL/GenBank/DDBJ databases">
        <title>Candidatus Kaistella beijingensis sp. nov. isolated from a municipal wastewater treatment plant is involved in sludge foaming.</title>
        <authorList>
            <person name="Song Y."/>
            <person name="Liu S.-J."/>
        </authorList>
    </citation>
    <scope>NUCLEOTIDE SEQUENCE</scope>
    <source>
        <strain evidence="2">DSM 43998</strain>
    </source>
</reference>
<accession>A0ABX8SEY7</accession>
<sequence>MHSLLQVQHWPVPAAAAAVVHSDGRVAGSVGDPNRVFELASVTKLLVSHGVLVAVEEGAIELDQPAGPAGATVRHLLSHASGVGFDDREVHASPGTRRIYSSAGYEILAETVTAATGIPFPDYLAEAVFEPLGMRATVLAGSAGYAARSTMADLIAFAAELQAPRLIAPQTSAAAHAVQFPGLVGLLPGYGIRRPNDWGLGPEIRGDKQPHWTGTRNSPATFGHFGQSGTLLWADPRAGVACVGLTDRPFGDWAKPRWTALADAVLAELAGDSAGR</sequence>
<dbReference type="InterPro" id="IPR001466">
    <property type="entry name" value="Beta-lactam-related"/>
</dbReference>
<dbReference type="PANTHER" id="PTHR43283:SF15">
    <property type="entry name" value="CONSERVED PROTEIN"/>
    <property type="match status" value="1"/>
</dbReference>
<dbReference type="InterPro" id="IPR050789">
    <property type="entry name" value="Diverse_Enzym_Activities"/>
</dbReference>
<feature type="domain" description="Beta-lactamase-related" evidence="1">
    <location>
        <begin position="12"/>
        <end position="262"/>
    </location>
</feature>
<dbReference type="Gene3D" id="3.40.710.10">
    <property type="entry name" value="DD-peptidase/beta-lactamase superfamily"/>
    <property type="match status" value="1"/>
</dbReference>
<dbReference type="EMBL" id="CP079105">
    <property type="protein sequence ID" value="QXQ14985.1"/>
    <property type="molecule type" value="Genomic_DNA"/>
</dbReference>
<protein>
    <submittedName>
        <fullName evidence="2">Beta-lactamase family protein</fullName>
    </submittedName>
</protein>
<evidence type="ECO:0000313" key="2">
    <source>
        <dbReference type="EMBL" id="QXQ14985.1"/>
    </source>
</evidence>
<dbReference type="InterPro" id="IPR012338">
    <property type="entry name" value="Beta-lactam/transpept-like"/>
</dbReference>
<organism evidence="2 3">
    <name type="scientific">Skermania pinensis</name>
    <dbReference type="NCBI Taxonomy" id="39122"/>
    <lineage>
        <taxon>Bacteria</taxon>
        <taxon>Bacillati</taxon>
        <taxon>Actinomycetota</taxon>
        <taxon>Actinomycetes</taxon>
        <taxon>Mycobacteriales</taxon>
        <taxon>Gordoniaceae</taxon>
        <taxon>Skermania</taxon>
    </lineage>
</organism>
<dbReference type="Proteomes" id="UP000887023">
    <property type="component" value="Chromosome"/>
</dbReference>